<accession>A0ABD1ZB38</accession>
<evidence type="ECO:0000313" key="1">
    <source>
        <dbReference type="EMBL" id="KAL2645021.1"/>
    </source>
</evidence>
<dbReference type="Proteomes" id="UP001605036">
    <property type="component" value="Unassembled WGS sequence"/>
</dbReference>
<organism evidence="1 2">
    <name type="scientific">Riccia fluitans</name>
    <dbReference type="NCBI Taxonomy" id="41844"/>
    <lineage>
        <taxon>Eukaryota</taxon>
        <taxon>Viridiplantae</taxon>
        <taxon>Streptophyta</taxon>
        <taxon>Embryophyta</taxon>
        <taxon>Marchantiophyta</taxon>
        <taxon>Marchantiopsida</taxon>
        <taxon>Marchantiidae</taxon>
        <taxon>Marchantiales</taxon>
        <taxon>Ricciaceae</taxon>
        <taxon>Riccia</taxon>
    </lineage>
</organism>
<sequence>MPSAVRVKLICRLDLHQRLLPLFVHPEAPPSGEYKREADSLFKNAILLRYSSCRELSTDAIPSTDFVKSPGQAKQTCTRCVEDNSETKEGGFTYRTQLMFDF</sequence>
<proteinExistence type="predicted"/>
<keyword evidence="2" id="KW-1185">Reference proteome</keyword>
<protein>
    <submittedName>
        <fullName evidence="1">Uncharacterized protein</fullName>
    </submittedName>
</protein>
<evidence type="ECO:0000313" key="2">
    <source>
        <dbReference type="Proteomes" id="UP001605036"/>
    </source>
</evidence>
<gene>
    <name evidence="1" type="ORF">R1flu_012608</name>
</gene>
<name>A0ABD1ZB38_9MARC</name>
<dbReference type="EMBL" id="JBHFFA010000002">
    <property type="protein sequence ID" value="KAL2645021.1"/>
    <property type="molecule type" value="Genomic_DNA"/>
</dbReference>
<reference evidence="1 2" key="1">
    <citation type="submission" date="2024-09" db="EMBL/GenBank/DDBJ databases">
        <title>Chromosome-scale assembly of Riccia fluitans.</title>
        <authorList>
            <person name="Paukszto L."/>
            <person name="Sawicki J."/>
            <person name="Karawczyk K."/>
            <person name="Piernik-Szablinska J."/>
            <person name="Szczecinska M."/>
            <person name="Mazdziarz M."/>
        </authorList>
    </citation>
    <scope>NUCLEOTIDE SEQUENCE [LARGE SCALE GENOMIC DNA]</scope>
    <source>
        <strain evidence="1">Rf_01</strain>
        <tissue evidence="1">Aerial parts of the thallus</tissue>
    </source>
</reference>
<dbReference type="AlphaFoldDB" id="A0ABD1ZB38"/>
<comment type="caution">
    <text evidence="1">The sequence shown here is derived from an EMBL/GenBank/DDBJ whole genome shotgun (WGS) entry which is preliminary data.</text>
</comment>